<gene>
    <name evidence="1" type="ORF">RhiirA4_479122</name>
</gene>
<proteinExistence type="predicted"/>
<evidence type="ECO:0000313" key="1">
    <source>
        <dbReference type="EMBL" id="PKY57784.1"/>
    </source>
</evidence>
<comment type="caution">
    <text evidence="1">The sequence shown here is derived from an EMBL/GenBank/DDBJ whole genome shotgun (WGS) entry which is preliminary data.</text>
</comment>
<dbReference type="EMBL" id="LLXI01002700">
    <property type="protein sequence ID" value="PKY57784.1"/>
    <property type="molecule type" value="Genomic_DNA"/>
</dbReference>
<sequence>MAGIAFPNDNCSILSLLAQESRSLSFKYPGININGVYGKYLRATNKPILDSQTKFKEVSNKIVKEIF</sequence>
<dbReference type="Proteomes" id="UP000234323">
    <property type="component" value="Unassembled WGS sequence"/>
</dbReference>
<organism evidence="1 2">
    <name type="scientific">Rhizophagus irregularis</name>
    <dbReference type="NCBI Taxonomy" id="588596"/>
    <lineage>
        <taxon>Eukaryota</taxon>
        <taxon>Fungi</taxon>
        <taxon>Fungi incertae sedis</taxon>
        <taxon>Mucoromycota</taxon>
        <taxon>Glomeromycotina</taxon>
        <taxon>Glomeromycetes</taxon>
        <taxon>Glomerales</taxon>
        <taxon>Glomeraceae</taxon>
        <taxon>Rhizophagus</taxon>
    </lineage>
</organism>
<dbReference type="AlphaFoldDB" id="A0A2I1HFY2"/>
<protein>
    <submittedName>
        <fullName evidence="1">Uncharacterized protein</fullName>
    </submittedName>
</protein>
<keyword evidence="2" id="KW-1185">Reference proteome</keyword>
<reference evidence="1 2" key="1">
    <citation type="submission" date="2015-10" db="EMBL/GenBank/DDBJ databases">
        <title>Genome analyses suggest a sexual origin of heterokaryosis in a supposedly ancient asexual fungus.</title>
        <authorList>
            <person name="Ropars J."/>
            <person name="Sedzielewska K."/>
            <person name="Noel J."/>
            <person name="Charron P."/>
            <person name="Farinelli L."/>
            <person name="Marton T."/>
            <person name="Kruger M."/>
            <person name="Pelin A."/>
            <person name="Brachmann A."/>
            <person name="Corradi N."/>
        </authorList>
    </citation>
    <scope>NUCLEOTIDE SEQUENCE [LARGE SCALE GENOMIC DNA]</scope>
    <source>
        <strain evidence="1 2">A4</strain>
    </source>
</reference>
<evidence type="ECO:0000313" key="2">
    <source>
        <dbReference type="Proteomes" id="UP000234323"/>
    </source>
</evidence>
<accession>A0A2I1HFY2</accession>
<name>A0A2I1HFY2_9GLOM</name>